<accession>A0A2A6BX21</accession>
<accession>A0A8R1Z5D9</accession>
<reference evidence="2" key="1">
    <citation type="journal article" date="2008" name="Nat. Genet.">
        <title>The Pristionchus pacificus genome provides a unique perspective on nematode lifestyle and parasitism.</title>
        <authorList>
            <person name="Dieterich C."/>
            <person name="Clifton S.W."/>
            <person name="Schuster L.N."/>
            <person name="Chinwalla A."/>
            <person name="Delehaunty K."/>
            <person name="Dinkelacker I."/>
            <person name="Fulton L."/>
            <person name="Fulton R."/>
            <person name="Godfrey J."/>
            <person name="Minx P."/>
            <person name="Mitreva M."/>
            <person name="Roeseler W."/>
            <person name="Tian H."/>
            <person name="Witte H."/>
            <person name="Yang S.P."/>
            <person name="Wilson R.K."/>
            <person name="Sommer R.J."/>
        </authorList>
    </citation>
    <scope>NUCLEOTIDE SEQUENCE [LARGE SCALE GENOMIC DNA]</scope>
    <source>
        <strain evidence="2">PS312</strain>
    </source>
</reference>
<reference evidence="1" key="2">
    <citation type="submission" date="2022-06" db="UniProtKB">
        <authorList>
            <consortium name="EnsemblMetazoa"/>
        </authorList>
    </citation>
    <scope>IDENTIFICATION</scope>
    <source>
        <strain evidence="1">PS312</strain>
    </source>
</reference>
<protein>
    <submittedName>
        <fullName evidence="1">Uncharacterized protein</fullName>
    </submittedName>
</protein>
<organism evidence="1 2">
    <name type="scientific">Pristionchus pacificus</name>
    <name type="common">Parasitic nematode worm</name>
    <dbReference type="NCBI Taxonomy" id="54126"/>
    <lineage>
        <taxon>Eukaryota</taxon>
        <taxon>Metazoa</taxon>
        <taxon>Ecdysozoa</taxon>
        <taxon>Nematoda</taxon>
        <taxon>Chromadorea</taxon>
        <taxon>Rhabditida</taxon>
        <taxon>Rhabditina</taxon>
        <taxon>Diplogasteromorpha</taxon>
        <taxon>Diplogasteroidea</taxon>
        <taxon>Neodiplogasteridae</taxon>
        <taxon>Pristionchus</taxon>
    </lineage>
</organism>
<evidence type="ECO:0000313" key="2">
    <source>
        <dbReference type="Proteomes" id="UP000005239"/>
    </source>
</evidence>
<proteinExistence type="predicted"/>
<sequence>MGKLGAAAVAMPNVLHRSAERKRPCEITPAMALMISWNRPKPTHSMASSTVYVEVVETLVVV</sequence>
<dbReference type="EnsemblMetazoa" id="PPA46062.1">
    <property type="protein sequence ID" value="PPA46062.1"/>
    <property type="gene ID" value="WBGene00284431"/>
</dbReference>
<dbReference type="AlphaFoldDB" id="A0A2A6BX21"/>
<gene>
    <name evidence="1" type="primary">WBGene00284431</name>
</gene>
<keyword evidence="2" id="KW-1185">Reference proteome</keyword>
<dbReference type="Proteomes" id="UP000005239">
    <property type="component" value="Unassembled WGS sequence"/>
</dbReference>
<evidence type="ECO:0000313" key="1">
    <source>
        <dbReference type="EnsemblMetazoa" id="PPA46062.1"/>
    </source>
</evidence>
<name>A0A2A6BX21_PRIPA</name>